<dbReference type="InterPro" id="IPR036412">
    <property type="entry name" value="HAD-like_sf"/>
</dbReference>
<name>A0A0E4H6M2_9BACL</name>
<organism evidence="1 2">
    <name type="scientific">Paenibacillus riograndensis SBR5</name>
    <dbReference type="NCBI Taxonomy" id="1073571"/>
    <lineage>
        <taxon>Bacteria</taxon>
        <taxon>Bacillati</taxon>
        <taxon>Bacillota</taxon>
        <taxon>Bacilli</taxon>
        <taxon>Bacillales</taxon>
        <taxon>Paenibacillaceae</taxon>
        <taxon>Paenibacillus</taxon>
        <taxon>Paenibacillus sonchi group</taxon>
    </lineage>
</organism>
<dbReference type="HOGENOM" id="CLU_044146_1_3_9"/>
<dbReference type="PROSITE" id="PS01228">
    <property type="entry name" value="COF_1"/>
    <property type="match status" value="1"/>
</dbReference>
<dbReference type="NCBIfam" id="TIGR00099">
    <property type="entry name" value="Cof-subfamily"/>
    <property type="match status" value="1"/>
</dbReference>
<dbReference type="SFLD" id="SFLDG01144">
    <property type="entry name" value="C2.B.4:_PGP_Like"/>
    <property type="match status" value="1"/>
</dbReference>
<dbReference type="InterPro" id="IPR023214">
    <property type="entry name" value="HAD_sf"/>
</dbReference>
<dbReference type="PANTHER" id="PTHR10000">
    <property type="entry name" value="PHOSPHOSERINE PHOSPHATASE"/>
    <property type="match status" value="1"/>
</dbReference>
<dbReference type="SUPFAM" id="SSF56784">
    <property type="entry name" value="HAD-like"/>
    <property type="match status" value="1"/>
</dbReference>
<evidence type="ECO:0000313" key="1">
    <source>
        <dbReference type="EMBL" id="CQR51705.1"/>
    </source>
</evidence>
<dbReference type="Proteomes" id="UP000033163">
    <property type="component" value="Chromosome I"/>
</dbReference>
<dbReference type="PATRIC" id="fig|1073571.4.peg.447"/>
<dbReference type="PANTHER" id="PTHR10000:SF55">
    <property type="entry name" value="5-AMINO-6-(5-PHOSPHO-D-RIBITYLAMINO)URACIL PHOSPHATASE YCSE"/>
    <property type="match status" value="1"/>
</dbReference>
<dbReference type="SFLD" id="SFLDG01140">
    <property type="entry name" value="C2.B:_Phosphomannomutase_and_P"/>
    <property type="match status" value="1"/>
</dbReference>
<dbReference type="SFLD" id="SFLDS00003">
    <property type="entry name" value="Haloacid_Dehalogenase"/>
    <property type="match status" value="1"/>
</dbReference>
<dbReference type="Pfam" id="PF08282">
    <property type="entry name" value="Hydrolase_3"/>
    <property type="match status" value="1"/>
</dbReference>
<keyword evidence="1" id="KW-0378">Hydrolase</keyword>
<dbReference type="GO" id="GO:0000287">
    <property type="term" value="F:magnesium ion binding"/>
    <property type="evidence" value="ECO:0007669"/>
    <property type="project" value="TreeGrafter"/>
</dbReference>
<proteinExistence type="predicted"/>
<sequence length="350" mass="39540">MELEERMRPPLSPDFNRERRFNQEIWGQQRLEVQTFPAVTTIPLNVKLKIIAYIEKENFNMLIALDMDGTLLNEEGKISPENREAIVHAQSLGHIVIIATGRSYMDAERQLRLVDLECPVVSLNGAVVTLPDRTLAASKPLNKEDIIPALRWMSGIPELYYEVYTEDNVYVELDKRVRLEKLSELNDEAVPGELRWLLKAMIAKQFQQASVTYVESMEEIWSKDEYVIFKTLAFSLNRELLKEASTRFAAIPGLIITASHVNNIEINHKDANKGSGVGMLAAHYGIPAEQVAVMGDSYNDLPMFEMAGYRIAMENAAPILKETADFVTGNHAENGVAEGLRHLLEKRKGQ</sequence>
<dbReference type="NCBIfam" id="TIGR01484">
    <property type="entry name" value="HAD-SF-IIB"/>
    <property type="match status" value="1"/>
</dbReference>
<evidence type="ECO:0000313" key="2">
    <source>
        <dbReference type="Proteomes" id="UP000033163"/>
    </source>
</evidence>
<dbReference type="GO" id="GO:0005829">
    <property type="term" value="C:cytosol"/>
    <property type="evidence" value="ECO:0007669"/>
    <property type="project" value="TreeGrafter"/>
</dbReference>
<reference evidence="2" key="1">
    <citation type="submission" date="2015-03" db="EMBL/GenBank/DDBJ databases">
        <authorList>
            <person name="Wibberg D."/>
        </authorList>
    </citation>
    <scope>NUCLEOTIDE SEQUENCE [LARGE SCALE GENOMIC DNA]</scope>
</reference>
<protein>
    <submittedName>
        <fullName evidence="1">Cof family hydrolase</fullName>
    </submittedName>
</protein>
<dbReference type="Gene3D" id="3.30.1240.10">
    <property type="match status" value="1"/>
</dbReference>
<dbReference type="CDD" id="cd07516">
    <property type="entry name" value="HAD_Pase"/>
    <property type="match status" value="1"/>
</dbReference>
<dbReference type="GO" id="GO:0016791">
    <property type="term" value="F:phosphatase activity"/>
    <property type="evidence" value="ECO:0007669"/>
    <property type="project" value="TreeGrafter"/>
</dbReference>
<accession>A0A0E4H6M2</accession>
<dbReference type="InterPro" id="IPR000150">
    <property type="entry name" value="Cof"/>
</dbReference>
<dbReference type="STRING" id="483937.AMQ84_26695"/>
<dbReference type="Gene3D" id="3.40.50.1000">
    <property type="entry name" value="HAD superfamily/HAD-like"/>
    <property type="match status" value="1"/>
</dbReference>
<dbReference type="EMBL" id="LN831776">
    <property type="protein sequence ID" value="CQR51705.1"/>
    <property type="molecule type" value="Genomic_DNA"/>
</dbReference>
<dbReference type="AlphaFoldDB" id="A0A0E4H6M2"/>
<gene>
    <name evidence="1" type="ORF">PRIO_0447</name>
</gene>
<dbReference type="InterPro" id="IPR006379">
    <property type="entry name" value="HAD-SF_hydro_IIB"/>
</dbReference>
<dbReference type="KEGG" id="pri:PRIO_0447"/>